<organism evidence="9">
    <name type="scientific">Xanthomonas arboricola pv. pruni</name>
    <dbReference type="NCBI Taxonomy" id="69929"/>
    <lineage>
        <taxon>Bacteria</taxon>
        <taxon>Pseudomonadati</taxon>
        <taxon>Pseudomonadota</taxon>
        <taxon>Gammaproteobacteria</taxon>
        <taxon>Lysobacterales</taxon>
        <taxon>Lysobacteraceae</taxon>
        <taxon>Xanthomonas</taxon>
    </lineage>
</organism>
<evidence type="ECO:0000256" key="6">
    <source>
        <dbReference type="RuleBase" id="RU003983"/>
    </source>
</evidence>
<keyword evidence="4 6" id="KW-0862">Zinc</keyword>
<accession>A0AAP4KDB6</accession>
<reference evidence="9" key="1">
    <citation type="submission" date="2023-06" db="EMBL/GenBank/DDBJ databases">
        <title>Genome sequences of Xanthomonas arboricola from Serbia and Montenegro.</title>
        <authorList>
            <person name="Ilicic R."/>
            <person name="Jelusic A."/>
            <person name="Harrison J."/>
            <person name="Greer S."/>
            <person name="Grant M."/>
            <person name="Vicente J."/>
            <person name="Popovic Milovanovic T."/>
            <person name="Studholme D.J."/>
        </authorList>
    </citation>
    <scope>NUCLEOTIDE SEQUENCE</scope>
    <source>
        <strain evidence="9">Xp320</strain>
    </source>
</reference>
<dbReference type="EC" id="3.4.24.-" evidence="9"/>
<evidence type="ECO:0000256" key="4">
    <source>
        <dbReference type="ARBA" id="ARBA00022833"/>
    </source>
</evidence>
<evidence type="ECO:0000313" key="9">
    <source>
        <dbReference type="EMBL" id="MDN0288919.1"/>
    </source>
</evidence>
<dbReference type="EMBL" id="JASVYU010000041">
    <property type="protein sequence ID" value="MDN0288919.1"/>
    <property type="molecule type" value="Genomic_DNA"/>
</dbReference>
<keyword evidence="5 6" id="KW-0482">Metalloprotease</keyword>
<dbReference type="InterPro" id="IPR001915">
    <property type="entry name" value="Peptidase_M48"/>
</dbReference>
<keyword evidence="7" id="KW-1133">Transmembrane helix</keyword>
<dbReference type="RefSeq" id="WP_014125905.1">
    <property type="nucleotide sequence ID" value="NZ_CP076627.1"/>
</dbReference>
<keyword evidence="1 6" id="KW-0645">Protease</keyword>
<evidence type="ECO:0000256" key="2">
    <source>
        <dbReference type="ARBA" id="ARBA00022723"/>
    </source>
</evidence>
<gene>
    <name evidence="9" type="ORF">QSH54_20310</name>
</gene>
<evidence type="ECO:0000256" key="7">
    <source>
        <dbReference type="SAM" id="Phobius"/>
    </source>
</evidence>
<keyword evidence="2" id="KW-0479">Metal-binding</keyword>
<evidence type="ECO:0000256" key="5">
    <source>
        <dbReference type="ARBA" id="ARBA00023049"/>
    </source>
</evidence>
<keyword evidence="3 6" id="KW-0378">Hydrolase</keyword>
<dbReference type="GO" id="GO:0006508">
    <property type="term" value="P:proteolysis"/>
    <property type="evidence" value="ECO:0007669"/>
    <property type="project" value="UniProtKB-KW"/>
</dbReference>
<sequence length="214" mass="23264">MTTATRLQLQATVDAIAAHAYIAPPRVRLWRHRNARYNALTHTIVVSQTLALTLDANQRYTLAHEVGHAQRRATMLKRVGSYFWPPALALVVGAMTAAAVGSFAAKPLAITAPQTLCALVLGIVAAVVAGQLAERTDRRARRDSYAEELRADRFANRMAGDPAAMTAVLHACARIEDGGELGAEAARRIAFARDSSTRTMRRLPICCTTHLEPR</sequence>
<dbReference type="Pfam" id="PF01435">
    <property type="entry name" value="Peptidase_M48"/>
    <property type="match status" value="1"/>
</dbReference>
<dbReference type="AlphaFoldDB" id="A0AAP4KDB6"/>
<feature type="transmembrane region" description="Helical" evidence="7">
    <location>
        <begin position="82"/>
        <end position="105"/>
    </location>
</feature>
<dbReference type="GO" id="GO:0004222">
    <property type="term" value="F:metalloendopeptidase activity"/>
    <property type="evidence" value="ECO:0007669"/>
    <property type="project" value="InterPro"/>
</dbReference>
<feature type="transmembrane region" description="Helical" evidence="7">
    <location>
        <begin position="111"/>
        <end position="133"/>
    </location>
</feature>
<comment type="similarity">
    <text evidence="6">Belongs to the peptidase M48 family.</text>
</comment>
<evidence type="ECO:0000256" key="3">
    <source>
        <dbReference type="ARBA" id="ARBA00022801"/>
    </source>
</evidence>
<evidence type="ECO:0000256" key="1">
    <source>
        <dbReference type="ARBA" id="ARBA00022670"/>
    </source>
</evidence>
<evidence type="ECO:0000259" key="8">
    <source>
        <dbReference type="Pfam" id="PF01435"/>
    </source>
</evidence>
<comment type="caution">
    <text evidence="9">The sequence shown here is derived from an EMBL/GenBank/DDBJ whole genome shotgun (WGS) entry which is preliminary data.</text>
</comment>
<protein>
    <submittedName>
        <fullName evidence="9">M48 family metalloprotease</fullName>
        <ecNumber evidence="9">3.4.24.-</ecNumber>
    </submittedName>
</protein>
<name>A0AAP4KDB6_9XANT</name>
<proteinExistence type="inferred from homology"/>
<comment type="cofactor">
    <cofactor evidence="6">
        <name>Zn(2+)</name>
        <dbReference type="ChEBI" id="CHEBI:29105"/>
    </cofactor>
    <text evidence="6">Binds 1 zinc ion per subunit.</text>
</comment>
<keyword evidence="7" id="KW-0812">Transmembrane</keyword>
<feature type="domain" description="Peptidase M48" evidence="8">
    <location>
        <begin position="7"/>
        <end position="167"/>
    </location>
</feature>
<keyword evidence="7" id="KW-0472">Membrane</keyword>
<dbReference type="GO" id="GO:0046872">
    <property type="term" value="F:metal ion binding"/>
    <property type="evidence" value="ECO:0007669"/>
    <property type="project" value="UniProtKB-KW"/>
</dbReference>